<sequence length="203" mass="23071">MSNVERQMQAMLTLLEEDRRRQCDALIADAQARARRVVRQAQRDARARMRAAFAAERQRLDEQIKAAAARLQTERRLSEQQRLAQLLQLAWQMLPEALLERWQDPGRRKTWMAQAIDSAQRLLPHEMWTLQVAPGWPAEERDQALQSVARCLGTMPACSELAELQAGLLIIAGGNRLDATLGGLLADRAAIEARLLDYLERQP</sequence>
<accession>A0A3A3GDS6</accession>
<protein>
    <submittedName>
        <fullName evidence="1">Uncharacterized protein</fullName>
    </submittedName>
</protein>
<dbReference type="Proteomes" id="UP000266327">
    <property type="component" value="Unassembled WGS sequence"/>
</dbReference>
<gene>
    <name evidence="1" type="ORF">D3878_01335</name>
</gene>
<evidence type="ECO:0000313" key="2">
    <source>
        <dbReference type="Proteomes" id="UP000266327"/>
    </source>
</evidence>
<evidence type="ECO:0000313" key="1">
    <source>
        <dbReference type="EMBL" id="RJG00386.1"/>
    </source>
</evidence>
<keyword evidence="2" id="KW-1185">Reference proteome</keyword>
<comment type="caution">
    <text evidence="1">The sequence shown here is derived from an EMBL/GenBank/DDBJ whole genome shotgun (WGS) entry which is preliminary data.</text>
</comment>
<dbReference type="AlphaFoldDB" id="A0A3A3GDS6"/>
<dbReference type="RefSeq" id="WP_119783840.1">
    <property type="nucleotide sequence ID" value="NZ_QYUQ01000002.1"/>
</dbReference>
<reference evidence="2" key="1">
    <citation type="submission" date="2018-09" db="EMBL/GenBank/DDBJ databases">
        <authorList>
            <person name="Zhu H."/>
        </authorList>
    </citation>
    <scope>NUCLEOTIDE SEQUENCE [LARGE SCALE GENOMIC DNA]</scope>
    <source>
        <strain evidence="2">K1S02-23</strain>
    </source>
</reference>
<organism evidence="1 2">
    <name type="scientific">Noviherbaspirillum sedimenti</name>
    <dbReference type="NCBI Taxonomy" id="2320865"/>
    <lineage>
        <taxon>Bacteria</taxon>
        <taxon>Pseudomonadati</taxon>
        <taxon>Pseudomonadota</taxon>
        <taxon>Betaproteobacteria</taxon>
        <taxon>Burkholderiales</taxon>
        <taxon>Oxalobacteraceae</taxon>
        <taxon>Noviherbaspirillum</taxon>
    </lineage>
</organism>
<proteinExistence type="predicted"/>
<dbReference type="EMBL" id="QYUQ01000002">
    <property type="protein sequence ID" value="RJG00386.1"/>
    <property type="molecule type" value="Genomic_DNA"/>
</dbReference>
<name>A0A3A3GDS6_9BURK</name>